<name>A0A3G6N6R9_9FLAO</name>
<evidence type="ECO:0000313" key="1">
    <source>
        <dbReference type="EMBL" id="AZA61635.1"/>
    </source>
</evidence>
<dbReference type="AlphaFoldDB" id="A0A3G6N6R9"/>
<protein>
    <submittedName>
        <fullName evidence="1">Uncharacterized protein</fullName>
    </submittedName>
</protein>
<dbReference type="Proteomes" id="UP000269076">
    <property type="component" value="Chromosome"/>
</dbReference>
<accession>A0A3G6N6R9</accession>
<dbReference type="EMBL" id="CP033928">
    <property type="protein sequence ID" value="AZA61635.1"/>
    <property type="molecule type" value="Genomic_DNA"/>
</dbReference>
<gene>
    <name evidence="1" type="ORF">EG340_11545</name>
</gene>
<proteinExistence type="predicted"/>
<reference evidence="1 2" key="1">
    <citation type="submission" date="2018-11" db="EMBL/GenBank/DDBJ databases">
        <title>Proposal to divide the Flavobacteriaceae and reorganize its genera based on Amino Acid Identity values calculated from whole genome sequences.</title>
        <authorList>
            <person name="Nicholson A.C."/>
            <person name="Gulvik C.A."/>
            <person name="Whitney A.M."/>
            <person name="Humrighouse B.W."/>
            <person name="Bell M."/>
            <person name="Holmes B."/>
            <person name="Steigerwalt A."/>
            <person name="Villarma A."/>
            <person name="Sheth M."/>
            <person name="Batra D."/>
            <person name="Pryor J."/>
            <person name="Bernardet J.-F."/>
            <person name="Hugo C."/>
            <person name="Kampfer P."/>
            <person name="Newman J."/>
            <person name="Mcquiston J.R."/>
        </authorList>
    </citation>
    <scope>NUCLEOTIDE SEQUENCE [LARGE SCALE GENOMIC DNA]</scope>
    <source>
        <strain evidence="1 2">G0211</strain>
    </source>
</reference>
<evidence type="ECO:0000313" key="2">
    <source>
        <dbReference type="Proteomes" id="UP000269076"/>
    </source>
</evidence>
<dbReference type="RefSeq" id="WP_123886321.1">
    <property type="nucleotide sequence ID" value="NZ_CP033928.1"/>
</dbReference>
<sequence>MKKILILLLFFKFIFTYCQKIELKNVTDSSQTFKGEIGGNAITMELDFDGIVDCHQYQHFVKGWYYYDKYKKKIPLTGVYDLANLYLYNFSNQQNKSSKFLRENITNLQLVAKTDSIAKVLKPKEIIILQSDYSNKKNISGNFYIENKVYPAELFTKDSRIYRFNNYLILPNNKKINTYDLLNPAGGNKLISYASDKSGNRVLLYFEEVSNFNFCGMCGASDGEKGYRILNFTNNWNFKNYEDFLIESCRENIYSTKITKNKNSKVLQFNLDKTTNSPAYILTVDMKNATVVKSK</sequence>
<organism evidence="1 2">
    <name type="scientific">Chryseobacterium indoltheticum</name>
    <dbReference type="NCBI Taxonomy" id="254"/>
    <lineage>
        <taxon>Bacteria</taxon>
        <taxon>Pseudomonadati</taxon>
        <taxon>Bacteroidota</taxon>
        <taxon>Flavobacteriia</taxon>
        <taxon>Flavobacteriales</taxon>
        <taxon>Weeksellaceae</taxon>
        <taxon>Chryseobacterium group</taxon>
        <taxon>Chryseobacterium</taxon>
    </lineage>
</organism>